<sequence length="62" mass="7235">MKTIKIDGNPETMRAVMIPRTDIYKEHDTIRLESTEDGHETVEKTIFRIVDAGEDKLELQFE</sequence>
<dbReference type="Proteomes" id="UP000613193">
    <property type="component" value="Unassembled WGS sequence"/>
</dbReference>
<proteinExistence type="predicted"/>
<protein>
    <submittedName>
        <fullName evidence="1">Uncharacterized protein</fullName>
    </submittedName>
</protein>
<gene>
    <name evidence="1" type="ORF">I5M19_04910</name>
</gene>
<organism evidence="1 2">
    <name type="scientific">Mucilaginibacter segetis</name>
    <dbReference type="NCBI Taxonomy" id="2793071"/>
    <lineage>
        <taxon>Bacteria</taxon>
        <taxon>Pseudomonadati</taxon>
        <taxon>Bacteroidota</taxon>
        <taxon>Sphingobacteriia</taxon>
        <taxon>Sphingobacteriales</taxon>
        <taxon>Sphingobacteriaceae</taxon>
        <taxon>Mucilaginibacter</taxon>
    </lineage>
</organism>
<dbReference type="AlphaFoldDB" id="A0A934PQ08"/>
<reference evidence="1" key="1">
    <citation type="submission" date="2020-12" db="EMBL/GenBank/DDBJ databases">
        <title>Bacterial novel species Mucilaginibacter sp. SD-g isolated from soil.</title>
        <authorList>
            <person name="Jung H.-Y."/>
        </authorList>
    </citation>
    <scope>NUCLEOTIDE SEQUENCE</scope>
    <source>
        <strain evidence="1">SD-g</strain>
    </source>
</reference>
<dbReference type="RefSeq" id="WP_200064732.1">
    <property type="nucleotide sequence ID" value="NZ_JAEHFW010000001.1"/>
</dbReference>
<dbReference type="EMBL" id="JAEHFW010000001">
    <property type="protein sequence ID" value="MBK0378633.1"/>
    <property type="molecule type" value="Genomic_DNA"/>
</dbReference>
<comment type="caution">
    <text evidence="1">The sequence shown here is derived from an EMBL/GenBank/DDBJ whole genome shotgun (WGS) entry which is preliminary data.</text>
</comment>
<evidence type="ECO:0000313" key="1">
    <source>
        <dbReference type="EMBL" id="MBK0378633.1"/>
    </source>
</evidence>
<name>A0A934PQ08_9SPHI</name>
<evidence type="ECO:0000313" key="2">
    <source>
        <dbReference type="Proteomes" id="UP000613193"/>
    </source>
</evidence>
<keyword evidence="2" id="KW-1185">Reference proteome</keyword>
<accession>A0A934PQ08</accession>